<gene>
    <name evidence="2" type="ORF">GDO81_013097</name>
</gene>
<feature type="compositionally biased region" description="Polar residues" evidence="1">
    <location>
        <begin position="1"/>
        <end position="19"/>
    </location>
</feature>
<evidence type="ECO:0000256" key="1">
    <source>
        <dbReference type="SAM" id="MobiDB-lite"/>
    </source>
</evidence>
<protein>
    <submittedName>
        <fullName evidence="2">Uncharacterized protein</fullName>
    </submittedName>
</protein>
<feature type="compositionally biased region" description="Basic and acidic residues" evidence="1">
    <location>
        <begin position="20"/>
        <end position="30"/>
    </location>
</feature>
<dbReference type="EMBL" id="WNYA01000006">
    <property type="protein sequence ID" value="KAG8566093.1"/>
    <property type="molecule type" value="Genomic_DNA"/>
</dbReference>
<evidence type="ECO:0000313" key="2">
    <source>
        <dbReference type="EMBL" id="KAG8566093.1"/>
    </source>
</evidence>
<reference evidence="2" key="1">
    <citation type="thesis" date="2020" institute="ProQuest LLC" country="789 East Eisenhower Parkway, Ann Arbor, MI, USA">
        <title>Comparative Genomics and Chromosome Evolution.</title>
        <authorList>
            <person name="Mudd A.B."/>
        </authorList>
    </citation>
    <scope>NUCLEOTIDE SEQUENCE</scope>
    <source>
        <strain evidence="2">237g6f4</strain>
        <tissue evidence="2">Blood</tissue>
    </source>
</reference>
<accession>A0AAV7B3G5</accession>
<sequence length="90" mass="10530">MTSSPVDEAYNDSQAQSNNHSKDCNKPEEHMDHNYSVCGDLTECDIPYSALSPDTMELRRKIRRLHRRAQRQKHKIKCMKQLIKTLRVTT</sequence>
<name>A0AAV7B3G5_ENGPU</name>
<proteinExistence type="predicted"/>
<evidence type="ECO:0000313" key="3">
    <source>
        <dbReference type="Proteomes" id="UP000824782"/>
    </source>
</evidence>
<organism evidence="2 3">
    <name type="scientific">Engystomops pustulosus</name>
    <name type="common">Tungara frog</name>
    <name type="synonym">Physalaemus pustulosus</name>
    <dbReference type="NCBI Taxonomy" id="76066"/>
    <lineage>
        <taxon>Eukaryota</taxon>
        <taxon>Metazoa</taxon>
        <taxon>Chordata</taxon>
        <taxon>Craniata</taxon>
        <taxon>Vertebrata</taxon>
        <taxon>Euteleostomi</taxon>
        <taxon>Amphibia</taxon>
        <taxon>Batrachia</taxon>
        <taxon>Anura</taxon>
        <taxon>Neobatrachia</taxon>
        <taxon>Hyloidea</taxon>
        <taxon>Leptodactylidae</taxon>
        <taxon>Leiuperinae</taxon>
        <taxon>Engystomops</taxon>
    </lineage>
</organism>
<comment type="caution">
    <text evidence="2">The sequence shown here is derived from an EMBL/GenBank/DDBJ whole genome shotgun (WGS) entry which is preliminary data.</text>
</comment>
<keyword evidence="3" id="KW-1185">Reference proteome</keyword>
<dbReference type="AlphaFoldDB" id="A0AAV7B3G5"/>
<dbReference type="Proteomes" id="UP000824782">
    <property type="component" value="Unassembled WGS sequence"/>
</dbReference>
<feature type="region of interest" description="Disordered" evidence="1">
    <location>
        <begin position="1"/>
        <end position="30"/>
    </location>
</feature>